<feature type="domain" description="AB hydrolase-1" evidence="2">
    <location>
        <begin position="36"/>
        <end position="227"/>
    </location>
</feature>
<feature type="chain" id="PRO_5008673294" evidence="1">
    <location>
        <begin position="20"/>
        <end position="312"/>
    </location>
</feature>
<feature type="signal peptide" evidence="1">
    <location>
        <begin position="1"/>
        <end position="19"/>
    </location>
</feature>
<evidence type="ECO:0000259" key="2">
    <source>
        <dbReference type="Pfam" id="PF00561"/>
    </source>
</evidence>
<dbReference type="RefSeq" id="WP_068900097.1">
    <property type="nucleotide sequence ID" value="NZ_JBHUIF010000013.1"/>
</dbReference>
<dbReference type="STRING" id="1080227.A8L45_05280"/>
<keyword evidence="4" id="KW-1185">Reference proteome</keyword>
<dbReference type="InterPro" id="IPR029058">
    <property type="entry name" value="AB_hydrolase_fold"/>
</dbReference>
<dbReference type="Gene3D" id="3.40.50.1820">
    <property type="entry name" value="alpha/beta hydrolase"/>
    <property type="match status" value="1"/>
</dbReference>
<evidence type="ECO:0000313" key="4">
    <source>
        <dbReference type="Proteomes" id="UP000094936"/>
    </source>
</evidence>
<dbReference type="Pfam" id="PF00561">
    <property type="entry name" value="Abhydrolase_1"/>
    <property type="match status" value="1"/>
</dbReference>
<sequence length="312" mass="33791">MKRLLLLFATLFLTTTLYAQTSINNVSAQGYTKTKYPIVLVHGFLGFDRITVIDYFFNIPQSLTKGGADVYVVRLSAVNSSEARGEQLLSEVKEILALSGAEKVNLIGHSQGSPTSRYVASVRPDLVASVTSVGGANRGSEFADFLRSLGESGSTTEFLLSLPVTLAGNLISILSGKEHRPQDALGALGSLTTAGAEDFNKKYPQGMPKGCEDQSPKATNGVYYFSWSGTKKVTNALDASDIVLFSTGIITGDENDGLIRRCSSRLGKVIKDDYEMNHLDQINHTFGLHSLLETDPVTIYRQHANRLKGFGL</sequence>
<dbReference type="OrthoDB" id="2004167at2"/>
<dbReference type="AlphaFoldDB" id="A0A1C3EPJ0"/>
<gene>
    <name evidence="3" type="ORF">A8L45_05280</name>
</gene>
<accession>A0A1C3EPJ0</accession>
<evidence type="ECO:0000313" key="3">
    <source>
        <dbReference type="EMBL" id="ODA35157.1"/>
    </source>
</evidence>
<organism evidence="3 4">
    <name type="scientific">Veronia pacifica</name>
    <dbReference type="NCBI Taxonomy" id="1080227"/>
    <lineage>
        <taxon>Bacteria</taxon>
        <taxon>Pseudomonadati</taxon>
        <taxon>Pseudomonadota</taxon>
        <taxon>Gammaproteobacteria</taxon>
        <taxon>Vibrionales</taxon>
        <taxon>Vibrionaceae</taxon>
        <taxon>Veronia</taxon>
    </lineage>
</organism>
<keyword evidence="1" id="KW-0732">Signal</keyword>
<dbReference type="InterPro" id="IPR000073">
    <property type="entry name" value="AB_hydrolase_1"/>
</dbReference>
<reference evidence="3 4" key="1">
    <citation type="submission" date="2016-05" db="EMBL/GenBank/DDBJ databases">
        <title>Genomic Taxonomy of the Vibrionaceae.</title>
        <authorList>
            <person name="Gomez-Gil B."/>
            <person name="Enciso-Ibarra J."/>
        </authorList>
    </citation>
    <scope>NUCLEOTIDE SEQUENCE [LARGE SCALE GENOMIC DNA]</scope>
    <source>
        <strain evidence="3 4">CAIM 1920</strain>
    </source>
</reference>
<comment type="caution">
    <text evidence="3">The sequence shown here is derived from an EMBL/GenBank/DDBJ whole genome shotgun (WGS) entry which is preliminary data.</text>
</comment>
<dbReference type="EMBL" id="LYBM01000006">
    <property type="protein sequence ID" value="ODA35157.1"/>
    <property type="molecule type" value="Genomic_DNA"/>
</dbReference>
<dbReference type="SUPFAM" id="SSF53474">
    <property type="entry name" value="alpha/beta-Hydrolases"/>
    <property type="match status" value="1"/>
</dbReference>
<protein>
    <submittedName>
        <fullName evidence="3">Lipase</fullName>
    </submittedName>
</protein>
<name>A0A1C3EPJ0_9GAMM</name>
<dbReference type="Proteomes" id="UP000094936">
    <property type="component" value="Unassembled WGS sequence"/>
</dbReference>
<proteinExistence type="predicted"/>
<evidence type="ECO:0000256" key="1">
    <source>
        <dbReference type="SAM" id="SignalP"/>
    </source>
</evidence>